<keyword evidence="2 7" id="KW-0812">Transmembrane</keyword>
<feature type="coiled-coil region" evidence="5">
    <location>
        <begin position="348"/>
        <end position="378"/>
    </location>
</feature>
<evidence type="ECO:0000256" key="5">
    <source>
        <dbReference type="SAM" id="Coils"/>
    </source>
</evidence>
<keyword evidence="3 7" id="KW-1133">Transmembrane helix</keyword>
<dbReference type="PANTHER" id="PTHR43077">
    <property type="entry name" value="TRANSPORT PERMEASE YVFS-RELATED"/>
    <property type="match status" value="1"/>
</dbReference>
<dbReference type="NCBIfam" id="TIGR03062">
    <property type="entry name" value="pip_yhgE_Cterm"/>
    <property type="match status" value="1"/>
</dbReference>
<dbReference type="InterPro" id="IPR017500">
    <property type="entry name" value="Phage_infect_YhgE_N"/>
</dbReference>
<feature type="transmembrane region" description="Helical" evidence="7">
    <location>
        <begin position="526"/>
        <end position="545"/>
    </location>
</feature>
<dbReference type="Pfam" id="PF12698">
    <property type="entry name" value="ABC2_membrane_3"/>
    <property type="match status" value="1"/>
</dbReference>
<dbReference type="InterPro" id="IPR013525">
    <property type="entry name" value="ABC2_TM"/>
</dbReference>
<comment type="subcellular location">
    <subcellularLocation>
        <location evidence="1">Membrane</location>
        <topology evidence="1">Multi-pass membrane protein</topology>
    </subcellularLocation>
</comment>
<sequence>MGWLRKKRETTLALNEMVWKERKLIVVILGILCIPLLYSGIYLTAFFDPYDQMENLSVAVVNEDRGAQKDEETVNVGKELVDHLQEDDQFGWKFVNRAEMEHGLEKGEYHLAVVIPKDFSRQAISLQDPKPLKGQLEYRVNEGANYLSSQVGQRMIQGLQDQLREKLTHSYAEALFDEVETSTDSLDKASKGASELAEATGKAKNATGQLEEGAVQLASGVHGLDQAVSRLSAGVGELVKGLNTAGSGTSQLQSGAGKLDSGLGELESGIEKGMKDLPRLQEGASQVRDGIGKFKDIIHNPKLERGAAAISEMARKLQSHSSEADQRYKQMIQKHPELADDPDAVQLKKALEENRRAHTGLLERATRLEQDLKQAQNSIDQMYGGQTQVVDGIGAVQKGMDQQLKGVKELHSGATVLSGKLGELKEGLDQLMTGGQKLDQGVEQLAQAPGKLSDGLVKLSTGLKGLSHGLDEISDGQNTLADKLAEGVNAAREALAGKGLKADQIADPVQVDKERVHPIPNYATGFAPYFVSLSLWVGAMIFFTVMDLKRPLLGNDTRPFSGSSALLMGTLQALLLVFVLIHWVGIEPEHEGWLYLFAVITGIVFTSINHFLVSAFKDVGRFIAILLLMFQLTSSAGTYAVDLLPTFFQEVSPFLPMTYSIEGLRAVISTGDTEVIMEKAGILIGIGLAAWLLRKLAEWLWRTLPRKLKSRIAVDNG</sequence>
<dbReference type="InterPro" id="IPR017501">
    <property type="entry name" value="Phage_infect_YhgE_C"/>
</dbReference>
<feature type="region of interest" description="Disordered" evidence="6">
    <location>
        <begin position="245"/>
        <end position="264"/>
    </location>
</feature>
<feature type="transmembrane region" description="Helical" evidence="7">
    <location>
        <begin position="592"/>
        <end position="612"/>
    </location>
</feature>
<dbReference type="Gene3D" id="3.40.1710.10">
    <property type="entry name" value="abc type-2 transporter like domain"/>
    <property type="match status" value="1"/>
</dbReference>
<accession>A0ABW4CB75</accession>
<feature type="transmembrane region" description="Helical" evidence="7">
    <location>
        <begin position="24"/>
        <end position="47"/>
    </location>
</feature>
<dbReference type="Gene3D" id="1.10.287.950">
    <property type="entry name" value="Methyl-accepting chemotaxis protein"/>
    <property type="match status" value="1"/>
</dbReference>
<dbReference type="PANTHER" id="PTHR43077:SF5">
    <property type="entry name" value="PHAGE INFECTION PROTEIN"/>
    <property type="match status" value="1"/>
</dbReference>
<dbReference type="InterPro" id="IPR051328">
    <property type="entry name" value="T7SS_ABC-Transporter"/>
</dbReference>
<keyword evidence="5" id="KW-0175">Coiled coil</keyword>
<evidence type="ECO:0000256" key="7">
    <source>
        <dbReference type="SAM" id="Phobius"/>
    </source>
</evidence>
<protein>
    <submittedName>
        <fullName evidence="10">YhgE/Pip family protein</fullName>
    </submittedName>
</protein>
<dbReference type="RefSeq" id="WP_380164959.1">
    <property type="nucleotide sequence ID" value="NZ_JBHTNU010000007.1"/>
</dbReference>
<feature type="domain" description="ABC-2 type transporter transmembrane" evidence="9">
    <location>
        <begin position="29"/>
        <end position="169"/>
    </location>
</feature>
<keyword evidence="11" id="KW-1185">Reference proteome</keyword>
<evidence type="ECO:0000313" key="10">
    <source>
        <dbReference type="EMBL" id="MFD1427181.1"/>
    </source>
</evidence>
<organism evidence="10 11">
    <name type="scientific">Kroppenstedtia sanguinis</name>
    <dbReference type="NCBI Taxonomy" id="1380684"/>
    <lineage>
        <taxon>Bacteria</taxon>
        <taxon>Bacillati</taxon>
        <taxon>Bacillota</taxon>
        <taxon>Bacilli</taxon>
        <taxon>Bacillales</taxon>
        <taxon>Thermoactinomycetaceae</taxon>
        <taxon>Kroppenstedtia</taxon>
    </lineage>
</organism>
<evidence type="ECO:0000259" key="9">
    <source>
        <dbReference type="Pfam" id="PF12698"/>
    </source>
</evidence>
<evidence type="ECO:0000256" key="1">
    <source>
        <dbReference type="ARBA" id="ARBA00004141"/>
    </source>
</evidence>
<dbReference type="NCBIfam" id="TIGR03061">
    <property type="entry name" value="pip_yhgE_Nterm"/>
    <property type="match status" value="1"/>
</dbReference>
<feature type="transmembrane region" description="Helical" evidence="7">
    <location>
        <begin position="565"/>
        <end position="586"/>
    </location>
</feature>
<feature type="transmembrane region" description="Helical" evidence="7">
    <location>
        <begin position="619"/>
        <end position="641"/>
    </location>
</feature>
<evidence type="ECO:0000256" key="6">
    <source>
        <dbReference type="SAM" id="MobiDB-lite"/>
    </source>
</evidence>
<comment type="caution">
    <text evidence="10">The sequence shown here is derived from an EMBL/GenBank/DDBJ whole genome shotgun (WGS) entry which is preliminary data.</text>
</comment>
<keyword evidence="4 7" id="KW-0472">Membrane</keyword>
<dbReference type="Pfam" id="PF01061">
    <property type="entry name" value="ABC2_membrane"/>
    <property type="match status" value="1"/>
</dbReference>
<evidence type="ECO:0000256" key="2">
    <source>
        <dbReference type="ARBA" id="ARBA00022692"/>
    </source>
</evidence>
<evidence type="ECO:0000313" key="11">
    <source>
        <dbReference type="Proteomes" id="UP001597282"/>
    </source>
</evidence>
<evidence type="ECO:0000256" key="3">
    <source>
        <dbReference type="ARBA" id="ARBA00022989"/>
    </source>
</evidence>
<feature type="compositionally biased region" description="Polar residues" evidence="6">
    <location>
        <begin position="245"/>
        <end position="254"/>
    </location>
</feature>
<reference evidence="11" key="1">
    <citation type="journal article" date="2019" name="Int. J. Syst. Evol. Microbiol.">
        <title>The Global Catalogue of Microorganisms (GCM) 10K type strain sequencing project: providing services to taxonomists for standard genome sequencing and annotation.</title>
        <authorList>
            <consortium name="The Broad Institute Genomics Platform"/>
            <consortium name="The Broad Institute Genome Sequencing Center for Infectious Disease"/>
            <person name="Wu L."/>
            <person name="Ma J."/>
        </authorList>
    </citation>
    <scope>NUCLEOTIDE SEQUENCE [LARGE SCALE GENOMIC DNA]</scope>
    <source>
        <strain evidence="11">S1</strain>
    </source>
</reference>
<evidence type="ECO:0000256" key="4">
    <source>
        <dbReference type="ARBA" id="ARBA00023136"/>
    </source>
</evidence>
<dbReference type="Proteomes" id="UP001597282">
    <property type="component" value="Unassembled WGS sequence"/>
</dbReference>
<evidence type="ECO:0000259" key="8">
    <source>
        <dbReference type="Pfam" id="PF01061"/>
    </source>
</evidence>
<feature type="domain" description="ABC-2 type transporter transmembrane" evidence="8">
    <location>
        <begin position="565"/>
        <end position="667"/>
    </location>
</feature>
<name>A0ABW4CB75_9BACL</name>
<proteinExistence type="predicted"/>
<gene>
    <name evidence="10" type="ORF">ACFQ4Y_09620</name>
</gene>
<dbReference type="EMBL" id="JBHTNU010000007">
    <property type="protein sequence ID" value="MFD1427181.1"/>
    <property type="molecule type" value="Genomic_DNA"/>
</dbReference>